<evidence type="ECO:0000256" key="1">
    <source>
        <dbReference type="SAM" id="MobiDB-lite"/>
    </source>
</evidence>
<organism evidence="3 4">
    <name type="scientific">Prunus yedoensis var. nudiflora</name>
    <dbReference type="NCBI Taxonomy" id="2094558"/>
    <lineage>
        <taxon>Eukaryota</taxon>
        <taxon>Viridiplantae</taxon>
        <taxon>Streptophyta</taxon>
        <taxon>Embryophyta</taxon>
        <taxon>Tracheophyta</taxon>
        <taxon>Spermatophyta</taxon>
        <taxon>Magnoliopsida</taxon>
        <taxon>eudicotyledons</taxon>
        <taxon>Gunneridae</taxon>
        <taxon>Pentapetalae</taxon>
        <taxon>rosids</taxon>
        <taxon>fabids</taxon>
        <taxon>Rosales</taxon>
        <taxon>Rosaceae</taxon>
        <taxon>Amygdaloideae</taxon>
        <taxon>Amygdaleae</taxon>
        <taxon>Prunus</taxon>
    </lineage>
</organism>
<feature type="signal peptide" evidence="2">
    <location>
        <begin position="1"/>
        <end position="28"/>
    </location>
</feature>
<dbReference type="EMBL" id="PJQY01001349">
    <property type="protein sequence ID" value="PQQ03417.1"/>
    <property type="molecule type" value="Genomic_DNA"/>
</dbReference>
<reference evidence="3 4" key="1">
    <citation type="submission" date="2018-02" db="EMBL/GenBank/DDBJ databases">
        <title>Draft genome of wild Prunus yedoensis var. nudiflora.</title>
        <authorList>
            <person name="Baek S."/>
            <person name="Kim J.-H."/>
            <person name="Choi K."/>
            <person name="Kim G.-B."/>
            <person name="Cho A."/>
            <person name="Jang H."/>
            <person name="Shin C.-H."/>
            <person name="Yu H.-J."/>
            <person name="Mun J.-H."/>
        </authorList>
    </citation>
    <scope>NUCLEOTIDE SEQUENCE [LARGE SCALE GENOMIC DNA]</scope>
    <source>
        <strain evidence="4">cv. Jeju island</strain>
        <tissue evidence="3">Leaf</tissue>
    </source>
</reference>
<evidence type="ECO:0000313" key="3">
    <source>
        <dbReference type="EMBL" id="PQQ03417.1"/>
    </source>
</evidence>
<accession>A0A314YBR5</accession>
<feature type="region of interest" description="Disordered" evidence="1">
    <location>
        <begin position="74"/>
        <end position="101"/>
    </location>
</feature>
<keyword evidence="4" id="KW-1185">Reference proteome</keyword>
<dbReference type="OrthoDB" id="1169456at2759"/>
<evidence type="ECO:0000313" key="4">
    <source>
        <dbReference type="Proteomes" id="UP000250321"/>
    </source>
</evidence>
<sequence>MFSLSQKPSFLFITITISLTILAGIASASRTYPGPNIPDSKGEGASKTPEAVHRVVLLDLHQVTVANSHLVVLNKRPIPPSGPSHKGNKAPNSSRHLLGHE</sequence>
<gene>
    <name evidence="3" type="ORF">Pyn_33877</name>
</gene>
<keyword evidence="2" id="KW-0732">Signal</keyword>
<protein>
    <submittedName>
        <fullName evidence="3">Uncharacterized protein</fullName>
    </submittedName>
</protein>
<evidence type="ECO:0000256" key="2">
    <source>
        <dbReference type="SAM" id="SignalP"/>
    </source>
</evidence>
<feature type="chain" id="PRO_5016332494" evidence="2">
    <location>
        <begin position="29"/>
        <end position="101"/>
    </location>
</feature>
<name>A0A314YBR5_PRUYE</name>
<dbReference type="Proteomes" id="UP000250321">
    <property type="component" value="Unassembled WGS sequence"/>
</dbReference>
<dbReference type="AlphaFoldDB" id="A0A314YBR5"/>
<proteinExistence type="predicted"/>
<comment type="caution">
    <text evidence="3">The sequence shown here is derived from an EMBL/GenBank/DDBJ whole genome shotgun (WGS) entry which is preliminary data.</text>
</comment>